<keyword evidence="4 7" id="KW-0378">Hydrolase</keyword>
<dbReference type="SMART" id="SM00320">
    <property type="entry name" value="WD40"/>
    <property type="match status" value="3"/>
</dbReference>
<gene>
    <name evidence="10" type="ORF">DVH24_041341</name>
</gene>
<dbReference type="InterPro" id="IPR000743">
    <property type="entry name" value="Glyco_hydro_28"/>
</dbReference>
<dbReference type="InterPro" id="IPR012334">
    <property type="entry name" value="Pectin_lyas_fold"/>
</dbReference>
<dbReference type="Gene3D" id="2.160.20.10">
    <property type="entry name" value="Single-stranded right-handed beta-helix, Pectin lyase-like"/>
    <property type="match status" value="1"/>
</dbReference>
<dbReference type="STRING" id="3750.A0A498IDM3"/>
<dbReference type="InterPro" id="IPR007148">
    <property type="entry name" value="SSU_processome_Utp12"/>
</dbReference>
<dbReference type="GO" id="GO:0005975">
    <property type="term" value="P:carbohydrate metabolic process"/>
    <property type="evidence" value="ECO:0007669"/>
    <property type="project" value="InterPro"/>
</dbReference>
<dbReference type="SUPFAM" id="SSF50978">
    <property type="entry name" value="WD40 repeat-like"/>
    <property type="match status" value="1"/>
</dbReference>
<keyword evidence="8" id="KW-0472">Membrane</keyword>
<dbReference type="PANTHER" id="PTHR45290">
    <property type="entry name" value="OS03G0300300 PROTEIN"/>
    <property type="match status" value="1"/>
</dbReference>
<keyword evidence="3" id="KW-0134">Cell wall</keyword>
<feature type="repeat" description="WD" evidence="6">
    <location>
        <begin position="530"/>
        <end position="560"/>
    </location>
</feature>
<proteinExistence type="inferred from homology"/>
<evidence type="ECO:0000313" key="10">
    <source>
        <dbReference type="EMBL" id="RXH80194.1"/>
    </source>
</evidence>
<dbReference type="Pfam" id="PF00295">
    <property type="entry name" value="Glyco_hydro_28"/>
    <property type="match status" value="1"/>
</dbReference>
<evidence type="ECO:0000256" key="5">
    <source>
        <dbReference type="ARBA" id="ARBA00023295"/>
    </source>
</evidence>
<feature type="transmembrane region" description="Helical" evidence="8">
    <location>
        <begin position="1194"/>
        <end position="1216"/>
    </location>
</feature>
<dbReference type="PROSITE" id="PS50082">
    <property type="entry name" value="WD_REPEATS_2"/>
    <property type="match status" value="1"/>
</dbReference>
<evidence type="ECO:0000256" key="3">
    <source>
        <dbReference type="ARBA" id="ARBA00022512"/>
    </source>
</evidence>
<dbReference type="Proteomes" id="UP000290289">
    <property type="component" value="Chromosome 13"/>
</dbReference>
<organism evidence="10 11">
    <name type="scientific">Malus domestica</name>
    <name type="common">Apple</name>
    <name type="synonym">Pyrus malus</name>
    <dbReference type="NCBI Taxonomy" id="3750"/>
    <lineage>
        <taxon>Eukaryota</taxon>
        <taxon>Viridiplantae</taxon>
        <taxon>Streptophyta</taxon>
        <taxon>Embryophyta</taxon>
        <taxon>Tracheophyta</taxon>
        <taxon>Spermatophyta</taxon>
        <taxon>Magnoliopsida</taxon>
        <taxon>eudicotyledons</taxon>
        <taxon>Gunneridae</taxon>
        <taxon>Pentapetalae</taxon>
        <taxon>rosids</taxon>
        <taxon>fabids</taxon>
        <taxon>Rosales</taxon>
        <taxon>Rosaceae</taxon>
        <taxon>Amygdaloideae</taxon>
        <taxon>Maleae</taxon>
        <taxon>Malus</taxon>
    </lineage>
</organism>
<feature type="transmembrane region" description="Helical" evidence="8">
    <location>
        <begin position="1246"/>
        <end position="1265"/>
    </location>
</feature>
<dbReference type="SUPFAM" id="SSF51126">
    <property type="entry name" value="Pectin lyase-like"/>
    <property type="match status" value="1"/>
</dbReference>
<feature type="domain" description="Small-subunit processome Utp12" evidence="9">
    <location>
        <begin position="978"/>
        <end position="1070"/>
    </location>
</feature>
<dbReference type="InterPro" id="IPR011050">
    <property type="entry name" value="Pectin_lyase_fold/virulence"/>
</dbReference>
<keyword evidence="5 7" id="KW-0326">Glycosidase</keyword>
<protein>
    <recommendedName>
        <fullName evidence="9">Small-subunit processome Utp12 domain-containing protein</fullName>
    </recommendedName>
</protein>
<evidence type="ECO:0000256" key="4">
    <source>
        <dbReference type="ARBA" id="ARBA00022801"/>
    </source>
</evidence>
<name>A0A498IDM3_MALDO</name>
<sequence length="1365" mass="148121">MPVHHHTVRAIRQPLLLGCSASSSSSSSLSFSALHFYCFLATPAAERELSLMKMLVVLLLLLAVSNAVEIDGEDDEKPCDNKLTLEPRPHSVSILEFGAVGDGKTLNTLAFQNAIFYLKSFADKGGAQLYVPPGRWLTGSFNLTSHLTLFLEKDAVILGSQDPSHWEIVEPLPSYGRGIELPGRRYRSLINGYMLHDVVITGDNGTINGQGSVWWDWFSSQSLNYSRPHLVEFVMSKYVVVSNLTFVNAPAYNIHPVYCSNVHVLNISVSAPPDSPHTVGIVPDSSDTVCIEDCIIGMGYDAIALKSGWDEYGIAYGRPTTNVHIRHVTLQSATGSSLALGSEMSGGISNVHVEQVRLHNSISGIQFRTTKGRGGYIKDIIISDVEVENIYMAFGASGQFGSHPDDKYDPNALPVLDHITLQDVVGTNITIAGCFTGIEESPFTSFCLSNISLSLNSASPTTWDCSYVSGSSESVFPEPCSDLNTSYSNPSSAHISLLTGNGKAVLILVLYYQSPTSGMASSNIRDLLTAFSPSLDLLAISSGDGRIKIWDTVKGQVQTEFTDIVASEDTSIYAKRERGHLSVDYTCMKWFSSERKKKRKLGSSFLVLGTGGGNVLALDVAAGHLKWRVNDCHAGGVSSISFARNASCIYTAGADGMICEIDSLTGNLSGKFKASTKAISSMSVSSDGKILATAAAQVKIFNLSNHKKIQKFSGHPSASAVLKMEHPAVFVDSRCIDSGEVSDVGLYVLAISEVGICYFWFGQNIEELRNAKPTKISLSSEDILSTTYKGALPTIFAAVFQGIAKAASGQVFVAYGSPVKPSFQKILVHSGTDIKLSSSHDGVLLPMSQSLVKSKKRQNVQNRADYLCNDPTVIALGRANAEEALHPMPRIFDSHGKKKRHDKLSFDQDEEMADLDDSRGHTGLVKSKDGMVELEADTAAICMEDRLRSLGIISKVDDHTFNSTLNSATFKSIDLQTNMPQKKMRAAVLSLEPGDACKLLGVLVAMWQTRSSSGNNVLPWIYSILVNHSHDIMSQKSETQMLSSLLKVTKSRGAAIQPLLQLSGRLQLVMAQIDKATHTKTQISSHTHEMNESEDEDDVNEIHYGEEGNDSEISSDDDHCISCALVLDLGQKSLMRCNLFNIFASVKQASFSARWRWGVTHCGGAHRRRAHCGGGHRGRAHWGGDRGRLRWRSLAVMVSVPVAIVALRVAISIAIIRWRVTVVVYGMNFSNVSSSLVVYLLPRLQVLALLTLVLAVEAVVIVPVGGDSGGKLYELLQRLLVSGGLQVLALLAPVLAVEAVVILSVALLARQLQLAELPQPVVVLLPEEDLPPQELVHHSPGHTSMRCNEEGGGRRELLSIELEFH</sequence>
<keyword evidence="11" id="KW-1185">Reference proteome</keyword>
<accession>A0A498IDM3</accession>
<dbReference type="InterPro" id="IPR015943">
    <property type="entry name" value="WD40/YVTN_repeat-like_dom_sf"/>
</dbReference>
<evidence type="ECO:0000256" key="8">
    <source>
        <dbReference type="SAM" id="Phobius"/>
    </source>
</evidence>
<evidence type="ECO:0000256" key="1">
    <source>
        <dbReference type="ARBA" id="ARBA00004191"/>
    </source>
</evidence>
<evidence type="ECO:0000256" key="7">
    <source>
        <dbReference type="RuleBase" id="RU361169"/>
    </source>
</evidence>
<dbReference type="InterPro" id="IPR036322">
    <property type="entry name" value="WD40_repeat_dom_sf"/>
</dbReference>
<reference evidence="10 11" key="1">
    <citation type="submission" date="2018-10" db="EMBL/GenBank/DDBJ databases">
        <title>A high-quality apple genome assembly.</title>
        <authorList>
            <person name="Hu J."/>
        </authorList>
    </citation>
    <scope>NUCLEOTIDE SEQUENCE [LARGE SCALE GENOMIC DNA]</scope>
    <source>
        <strain evidence="11">cv. HFTH1</strain>
        <tissue evidence="10">Young leaf</tissue>
    </source>
</reference>
<dbReference type="Pfam" id="PF04003">
    <property type="entry name" value="Utp12"/>
    <property type="match status" value="1"/>
</dbReference>
<dbReference type="PANTHER" id="PTHR45290:SF1">
    <property type="entry name" value="OS03G0300300 PROTEIN"/>
    <property type="match status" value="1"/>
</dbReference>
<dbReference type="Gene3D" id="2.130.10.10">
    <property type="entry name" value="YVTN repeat-like/Quinoprotein amine dehydrogenase"/>
    <property type="match status" value="1"/>
</dbReference>
<keyword evidence="3" id="KW-0964">Secreted</keyword>
<comment type="subcellular location">
    <subcellularLocation>
        <location evidence="1">Secreted</location>
        <location evidence="1">Cell wall</location>
    </subcellularLocation>
</comment>
<evidence type="ECO:0000256" key="2">
    <source>
        <dbReference type="ARBA" id="ARBA00008834"/>
    </source>
</evidence>
<evidence type="ECO:0000313" key="11">
    <source>
        <dbReference type="Proteomes" id="UP000290289"/>
    </source>
</evidence>
<feature type="transmembrane region" description="Helical" evidence="8">
    <location>
        <begin position="1285"/>
        <end position="1309"/>
    </location>
</feature>
<dbReference type="EMBL" id="RDQH01000339">
    <property type="protein sequence ID" value="RXH80194.1"/>
    <property type="molecule type" value="Genomic_DNA"/>
</dbReference>
<keyword evidence="6" id="KW-0853">WD repeat</keyword>
<evidence type="ECO:0000259" key="9">
    <source>
        <dbReference type="Pfam" id="PF04003"/>
    </source>
</evidence>
<dbReference type="GO" id="GO:0004650">
    <property type="term" value="F:polygalacturonase activity"/>
    <property type="evidence" value="ECO:0007669"/>
    <property type="project" value="InterPro"/>
</dbReference>
<comment type="caution">
    <text evidence="10">The sequence shown here is derived from an EMBL/GenBank/DDBJ whole genome shotgun (WGS) entry which is preliminary data.</text>
</comment>
<dbReference type="InterPro" id="IPR001680">
    <property type="entry name" value="WD40_rpt"/>
</dbReference>
<evidence type="ECO:0000256" key="6">
    <source>
        <dbReference type="PROSITE-ProRule" id="PRU00221"/>
    </source>
</evidence>
<keyword evidence="8" id="KW-0812">Transmembrane</keyword>
<dbReference type="Pfam" id="PF00400">
    <property type="entry name" value="WD40"/>
    <property type="match status" value="2"/>
</dbReference>
<keyword evidence="8" id="KW-1133">Transmembrane helix</keyword>
<comment type="similarity">
    <text evidence="2 7">Belongs to the glycosyl hydrolase 28 family.</text>
</comment>